<dbReference type="AlphaFoldDB" id="A0A3E1BT66"/>
<dbReference type="GO" id="GO:0004519">
    <property type="term" value="F:endonuclease activity"/>
    <property type="evidence" value="ECO:0007669"/>
    <property type="project" value="UniProtKB-KW"/>
</dbReference>
<gene>
    <name evidence="4" type="ORF">B5K10_09255</name>
</gene>
<feature type="domain" description="OLD protein-like TOPRIM" evidence="3">
    <location>
        <begin position="402"/>
        <end position="473"/>
    </location>
</feature>
<dbReference type="SUPFAM" id="SSF52540">
    <property type="entry name" value="P-loop containing nucleoside triphosphate hydrolases"/>
    <property type="match status" value="1"/>
</dbReference>
<comment type="caution">
    <text evidence="4">The sequence shown here is derived from an EMBL/GenBank/DDBJ whole genome shotgun (WGS) entry which is preliminary data.</text>
</comment>
<dbReference type="Pfam" id="PF13304">
    <property type="entry name" value="AAA_21"/>
    <property type="match status" value="1"/>
</dbReference>
<reference evidence="4 5" key="1">
    <citation type="submission" date="2017-03" db="EMBL/GenBank/DDBJ databases">
        <title>Genome analysis of Rhizobial strains effectives or ineffectives for nitrogen fixation isolated from bean seeds.</title>
        <authorList>
            <person name="Peralta H."/>
            <person name="Aguilar-Vera A."/>
            <person name="Mora Y."/>
            <person name="Vargas-Lagunas C."/>
            <person name="Girard L."/>
            <person name="Mora J."/>
        </authorList>
    </citation>
    <scope>NUCLEOTIDE SEQUENCE [LARGE SCALE GENOMIC DNA]</scope>
    <source>
        <strain evidence="4 5">CCGM5</strain>
    </source>
</reference>
<dbReference type="Proteomes" id="UP000256748">
    <property type="component" value="Unassembled WGS sequence"/>
</dbReference>
<evidence type="ECO:0000259" key="3">
    <source>
        <dbReference type="Pfam" id="PF20469"/>
    </source>
</evidence>
<accession>A0A3E1BT66</accession>
<name>A0A3E1BT66_RHILT</name>
<dbReference type="InterPro" id="IPR034139">
    <property type="entry name" value="TOPRIM_OLD"/>
</dbReference>
<feature type="region of interest" description="Disordered" evidence="1">
    <location>
        <begin position="585"/>
        <end position="745"/>
    </location>
</feature>
<feature type="compositionally biased region" description="Pro residues" evidence="1">
    <location>
        <begin position="585"/>
        <end position="735"/>
    </location>
</feature>
<dbReference type="GO" id="GO:0005524">
    <property type="term" value="F:ATP binding"/>
    <property type="evidence" value="ECO:0007669"/>
    <property type="project" value="InterPro"/>
</dbReference>
<dbReference type="EMBL" id="NAOO01000009">
    <property type="protein sequence ID" value="RFB96670.1"/>
    <property type="molecule type" value="Genomic_DNA"/>
</dbReference>
<keyword evidence="4" id="KW-0255">Endonuclease</keyword>
<evidence type="ECO:0000259" key="2">
    <source>
        <dbReference type="Pfam" id="PF13304"/>
    </source>
</evidence>
<proteinExistence type="predicted"/>
<dbReference type="InterPro" id="IPR027417">
    <property type="entry name" value="P-loop_NTPase"/>
</dbReference>
<protein>
    <submittedName>
        <fullName evidence="4">ATP-dependent endonuclease</fullName>
    </submittedName>
</protein>
<dbReference type="PANTHER" id="PTHR43581">
    <property type="entry name" value="ATP/GTP PHOSPHATASE"/>
    <property type="match status" value="1"/>
</dbReference>
<dbReference type="Pfam" id="PF20469">
    <property type="entry name" value="OLD-like_TOPRIM"/>
    <property type="match status" value="1"/>
</dbReference>
<dbReference type="InterPro" id="IPR003959">
    <property type="entry name" value="ATPase_AAA_core"/>
</dbReference>
<evidence type="ECO:0000313" key="5">
    <source>
        <dbReference type="Proteomes" id="UP000256748"/>
    </source>
</evidence>
<keyword evidence="4" id="KW-0540">Nuclease</keyword>
<dbReference type="InterPro" id="IPR051396">
    <property type="entry name" value="Bact_Antivir_Def_Nuclease"/>
</dbReference>
<evidence type="ECO:0000256" key="1">
    <source>
        <dbReference type="SAM" id="MobiDB-lite"/>
    </source>
</evidence>
<organism evidence="4 5">
    <name type="scientific">Rhizobium leguminosarum bv. trifolii</name>
    <dbReference type="NCBI Taxonomy" id="386"/>
    <lineage>
        <taxon>Bacteria</taxon>
        <taxon>Pseudomonadati</taxon>
        <taxon>Pseudomonadota</taxon>
        <taxon>Alphaproteobacteria</taxon>
        <taxon>Hyphomicrobiales</taxon>
        <taxon>Rhizobiaceae</taxon>
        <taxon>Rhizobium/Agrobacterium group</taxon>
        <taxon>Rhizobium</taxon>
    </lineage>
</organism>
<keyword evidence="4" id="KW-0378">Hydrolase</keyword>
<dbReference type="RefSeq" id="WP_116273099.1">
    <property type="nucleotide sequence ID" value="NZ_KZ859521.1"/>
</dbReference>
<sequence>MKIFAVSIENFRGIRAAEIKLPTHGVLIGDNNTGKSSVLEAIDLVLGPDRLSRRPPVDEHDFYLGQYLSGRPSEEETESAHTEAPKIIVEVTITDLSLEQRARFGGSIEWLDVKTGAFYEGPRPEGVDEQHVAAALRVTFVGEYDSEEDDFTGNTFYSRSLLEETTPTPFTKRDKQHCGFLYLRGVRTGSRALSLEHGSLLDIILRLKEIRPQMWEETISTLAAIDVASKPELGITGILESVNESLKKYVPREWGVEPHLKVSNLTREHLRKIVTAFIATGDGAHAAPYYRQGAGTINMLVLALLSQIAADKQNVIFAMEEVETAIPPYAQKRIVHELRKLSAQSILTSHSPYVLEEFALEETVILSRNRSSELTQSMIELPVSVKHKRYRQEFRTKFCEGLLSRRVVIAEGATEATLLPAVARRLSELNGATYSSVEALGICVIDAGSETQIADVASLYKSLGKRTFAICDLQTPAAEATIRGTVEELFMHAEKGIEDLVLKNTTQSALEKFAGVIDWPQHILQQYPAPATQAHDALREYFRWSKGTWGIADFLTQCDEADVPQFLRDTCIRLKELCDPPVAAAPPPPPAVASPPPPPAAPPPAPGGPPQHPPTPQAPPPPPRPQPPVPPPPRPPQTPVLPPIPGGPPPRPPAPQPPPPPPRPQPPVPAPPPRPPQTPVLPPIPGGPPPRPPAPQPPPPPPPRPPQTPVLPPIPASPPPAQQPPVPPPPPPPPTTGGIPGSGAALASRVTFLDDGAEEW</sequence>
<feature type="domain" description="ATPase AAA-type core" evidence="2">
    <location>
        <begin position="26"/>
        <end position="356"/>
    </location>
</feature>
<evidence type="ECO:0000313" key="4">
    <source>
        <dbReference type="EMBL" id="RFB96670.1"/>
    </source>
</evidence>
<dbReference type="Gene3D" id="3.40.50.300">
    <property type="entry name" value="P-loop containing nucleotide triphosphate hydrolases"/>
    <property type="match status" value="2"/>
</dbReference>
<dbReference type="GO" id="GO:0016887">
    <property type="term" value="F:ATP hydrolysis activity"/>
    <property type="evidence" value="ECO:0007669"/>
    <property type="project" value="InterPro"/>
</dbReference>
<dbReference type="PANTHER" id="PTHR43581:SF4">
    <property type="entry name" value="ATP_GTP PHOSPHATASE"/>
    <property type="match status" value="1"/>
</dbReference>